<protein>
    <recommendedName>
        <fullName evidence="4">EF-hand domain-containing protein</fullName>
    </recommendedName>
</protein>
<evidence type="ECO:0000259" key="4">
    <source>
        <dbReference type="PROSITE" id="PS50222"/>
    </source>
</evidence>
<dbReference type="InterPro" id="IPR002048">
    <property type="entry name" value="EF_hand_dom"/>
</dbReference>
<evidence type="ECO:0000256" key="1">
    <source>
        <dbReference type="ARBA" id="ARBA00022723"/>
    </source>
</evidence>
<dbReference type="Proteomes" id="UP001470230">
    <property type="component" value="Unassembled WGS sequence"/>
</dbReference>
<dbReference type="Pfam" id="PF13499">
    <property type="entry name" value="EF-hand_7"/>
    <property type="match status" value="2"/>
</dbReference>
<dbReference type="PROSITE" id="PS00018">
    <property type="entry name" value="EF_HAND_1"/>
    <property type="match status" value="5"/>
</dbReference>
<dbReference type="SUPFAM" id="SSF47473">
    <property type="entry name" value="EF-hand"/>
    <property type="match status" value="2"/>
</dbReference>
<evidence type="ECO:0000256" key="3">
    <source>
        <dbReference type="ARBA" id="ARBA00022837"/>
    </source>
</evidence>
<keyword evidence="2" id="KW-0677">Repeat</keyword>
<name>A0ABR2LAP6_9EUKA</name>
<comment type="caution">
    <text evidence="5">The sequence shown here is derived from an EMBL/GenBank/DDBJ whole genome shotgun (WGS) entry which is preliminary data.</text>
</comment>
<organism evidence="5 6">
    <name type="scientific">Tritrichomonas musculus</name>
    <dbReference type="NCBI Taxonomy" id="1915356"/>
    <lineage>
        <taxon>Eukaryota</taxon>
        <taxon>Metamonada</taxon>
        <taxon>Parabasalia</taxon>
        <taxon>Tritrichomonadida</taxon>
        <taxon>Tritrichomonadidae</taxon>
        <taxon>Tritrichomonas</taxon>
    </lineage>
</organism>
<proteinExistence type="predicted"/>
<keyword evidence="1" id="KW-0479">Metal-binding</keyword>
<evidence type="ECO:0000256" key="2">
    <source>
        <dbReference type="ARBA" id="ARBA00022737"/>
    </source>
</evidence>
<keyword evidence="3" id="KW-0106">Calcium</keyword>
<dbReference type="InterPro" id="IPR008979">
    <property type="entry name" value="Galactose-bd-like_sf"/>
</dbReference>
<feature type="domain" description="EF-hand" evidence="4">
    <location>
        <begin position="351"/>
        <end position="386"/>
    </location>
</feature>
<gene>
    <name evidence="5" type="ORF">M9Y10_002431</name>
</gene>
<keyword evidence="6" id="KW-1185">Reference proteome</keyword>
<dbReference type="SMART" id="SM00054">
    <property type="entry name" value="EFh"/>
    <property type="match status" value="6"/>
</dbReference>
<reference evidence="5 6" key="1">
    <citation type="submission" date="2024-04" db="EMBL/GenBank/DDBJ databases">
        <title>Tritrichomonas musculus Genome.</title>
        <authorList>
            <person name="Alves-Ferreira E."/>
            <person name="Grigg M."/>
            <person name="Lorenzi H."/>
            <person name="Galac M."/>
        </authorList>
    </citation>
    <scope>NUCLEOTIDE SEQUENCE [LARGE SCALE GENOMIC DNA]</scope>
    <source>
        <strain evidence="5 6">EAF2021</strain>
    </source>
</reference>
<dbReference type="Gene3D" id="2.60.120.260">
    <property type="entry name" value="Galactose-binding domain-like"/>
    <property type="match status" value="1"/>
</dbReference>
<dbReference type="EMBL" id="JAPFFF010000001">
    <property type="protein sequence ID" value="KAK8900108.1"/>
    <property type="molecule type" value="Genomic_DNA"/>
</dbReference>
<dbReference type="PANTHER" id="PTHR45942">
    <property type="entry name" value="PROTEIN PHOSPATASE 3 REGULATORY SUBUNIT B ALPHA ISOFORM TYPE 1"/>
    <property type="match status" value="1"/>
</dbReference>
<feature type="domain" description="EF-hand" evidence="4">
    <location>
        <begin position="236"/>
        <end position="263"/>
    </location>
</feature>
<dbReference type="InterPro" id="IPR011992">
    <property type="entry name" value="EF-hand-dom_pair"/>
</dbReference>
<dbReference type="SUPFAM" id="SSF49785">
    <property type="entry name" value="Galactose-binding domain-like"/>
    <property type="match status" value="1"/>
</dbReference>
<dbReference type="Gene3D" id="1.10.238.10">
    <property type="entry name" value="EF-hand"/>
    <property type="match status" value="3"/>
</dbReference>
<dbReference type="CDD" id="cd00051">
    <property type="entry name" value="EFh"/>
    <property type="match status" value="1"/>
</dbReference>
<feature type="domain" description="EF-hand" evidence="4">
    <location>
        <begin position="193"/>
        <end position="228"/>
    </location>
</feature>
<evidence type="ECO:0000313" key="6">
    <source>
        <dbReference type="Proteomes" id="UP001470230"/>
    </source>
</evidence>
<evidence type="ECO:0000313" key="5">
    <source>
        <dbReference type="EMBL" id="KAK8900108.1"/>
    </source>
</evidence>
<dbReference type="PROSITE" id="PS50222">
    <property type="entry name" value="EF_HAND_2"/>
    <property type="match status" value="3"/>
</dbReference>
<dbReference type="InterPro" id="IPR018247">
    <property type="entry name" value="EF_Hand_1_Ca_BS"/>
</dbReference>
<sequence>MDPVLTVDYNGNKKNGLFAQWSDLIRGNIVKKHNIRFTSPSNKLMRAASHIFEKDWSECALSSGQKDLYIQIDFKKRKVILTHYVIKTGPFPLNVNHLKSWTLSASNDGENFVDLDVQKDSKALNKFSAEFLSPKINLPDENGYRFYRLTQTGKNWSGKYRFGINHLEFFGTVLGKPIKDKYIELLMKDFSEHDKEELRTLFNKIDKDGSGELDPDELKLFFKKSFPLPSKMVPIAFKICDQDNNGTVSFDEFFNFFGQLVQLRSEDPTPAYKMLFNAIDTEGKQSLDQKQIVDFSIVVQKPITESEAHQIILQNDSDNDNRLTFDEIYNSILSSKSKIQESYLPTAFQEQSIDKLRETFNSIDKDGNGELDRDEFLSFCNNQNQVDLVFLLSDENRSDTISFDEYLAFSKKMVEASQDSNVYYKMIFDALDENHAGSLGQAKLAEFYRLADIYPSVSISEFIRNRDSDQDGKLTYEEATQFEANES</sequence>
<accession>A0ABR2LAP6</accession>